<accession>A0A317RCX4</accession>
<comment type="caution">
    <text evidence="10">The sequence shown here is derived from an EMBL/GenBank/DDBJ whole genome shotgun (WGS) entry which is preliminary data.</text>
</comment>
<dbReference type="GO" id="GO:0008170">
    <property type="term" value="F:N-methyltransferase activity"/>
    <property type="evidence" value="ECO:0007669"/>
    <property type="project" value="InterPro"/>
</dbReference>
<sequence>MARNDAPRNGNGGTLGFEAELFKAADKLRGNMEPSDYKHVALGLIFLKYISDAFEAKHRALLAEDALAAEDPDEYLADNVFWVPKEARWSHLQAHAKQPTIGTLIDDAMRAIEKDNESLRGVLPKDYARPALNKVMLGELIDLVSGIALGEEGDRSKDILGRVYEYFLGQFAGAEGKRGGEFYTPRSVVRVLVEMLEPYSGRVYDPCCGSGGMFVQSEKFVHEHGGRIGDIAIYGQESNYTTWRLAKMNLAVRGIDSKIFWNNEGSFHKDEFAAQRGSDGAPMKADYILANPPFNISDWGGERLRDDVRWQFGVPPVGNANYAWLQHIYHHLAPGGTAGVVLANGSMSSNQSGEGEIRKAMLEADVVDCMVALPGQLFYSTQIPACLWFLARDKRGGRGLRDRRGQVLFIDARKLGVLVDRTRRELTDEDIQKIAGTYHAWRGEAGAGSYADVPGFCKSATLDEIRKHGHVLTPGRYVGAAEQEEDGEPFEEKMARLAALWREQRVEAARLDAAIEANLRELGYGE</sequence>
<name>A0A317RCX4_9BURK</name>
<dbReference type="Proteomes" id="UP000246483">
    <property type="component" value="Unassembled WGS sequence"/>
</dbReference>
<dbReference type="AlphaFoldDB" id="A0A317RCX4"/>
<dbReference type="PANTHER" id="PTHR42998">
    <property type="entry name" value="TYPE I RESTRICTION ENZYME HINDVIIP M PROTEIN-RELATED"/>
    <property type="match status" value="1"/>
</dbReference>
<keyword evidence="3" id="KW-0489">Methyltransferase</keyword>
<dbReference type="PRINTS" id="PR00507">
    <property type="entry name" value="N12N6MTFRASE"/>
</dbReference>
<evidence type="ECO:0000256" key="4">
    <source>
        <dbReference type="ARBA" id="ARBA00022679"/>
    </source>
</evidence>
<protein>
    <recommendedName>
        <fullName evidence="2">site-specific DNA-methyltransferase (adenine-specific)</fullName>
        <ecNumber evidence="2">2.1.1.72</ecNumber>
    </recommendedName>
</protein>
<evidence type="ECO:0000256" key="2">
    <source>
        <dbReference type="ARBA" id="ARBA00011900"/>
    </source>
</evidence>
<dbReference type="InterPro" id="IPR038333">
    <property type="entry name" value="T1MK-like_N_sf"/>
</dbReference>
<dbReference type="InterPro" id="IPR052916">
    <property type="entry name" value="Type-I_RE_MTase_Subunit"/>
</dbReference>
<evidence type="ECO:0000256" key="3">
    <source>
        <dbReference type="ARBA" id="ARBA00022603"/>
    </source>
</evidence>
<comment type="similarity">
    <text evidence="1">Belongs to the N(4)/N(6)-methyltransferase family.</text>
</comment>
<evidence type="ECO:0000259" key="8">
    <source>
        <dbReference type="Pfam" id="PF02384"/>
    </source>
</evidence>
<proteinExistence type="inferred from homology"/>
<dbReference type="Gene3D" id="3.40.50.150">
    <property type="entry name" value="Vaccinia Virus protein VP39"/>
    <property type="match status" value="1"/>
</dbReference>
<dbReference type="GO" id="GO:0032259">
    <property type="term" value="P:methylation"/>
    <property type="evidence" value="ECO:0007669"/>
    <property type="project" value="UniProtKB-KW"/>
</dbReference>
<gene>
    <name evidence="10" type="ORF">DFR36_105179</name>
</gene>
<dbReference type="EC" id="2.1.1.72" evidence="2"/>
<organism evidence="10 11">
    <name type="scientific">Melaminivora alkalimesophila</name>
    <dbReference type="NCBI Taxonomy" id="1165852"/>
    <lineage>
        <taxon>Bacteria</taxon>
        <taxon>Pseudomonadati</taxon>
        <taxon>Pseudomonadota</taxon>
        <taxon>Betaproteobacteria</taxon>
        <taxon>Burkholderiales</taxon>
        <taxon>Comamonadaceae</taxon>
        <taxon>Melaminivora</taxon>
    </lineage>
</organism>
<dbReference type="PANTHER" id="PTHR42998:SF1">
    <property type="entry name" value="TYPE I RESTRICTION ENZYME HINDI METHYLASE SUBUNIT"/>
    <property type="match status" value="1"/>
</dbReference>
<dbReference type="SUPFAM" id="SSF53335">
    <property type="entry name" value="S-adenosyl-L-methionine-dependent methyltransferases"/>
    <property type="match status" value="1"/>
</dbReference>
<evidence type="ECO:0000256" key="5">
    <source>
        <dbReference type="ARBA" id="ARBA00022691"/>
    </source>
</evidence>
<dbReference type="Pfam" id="PF02384">
    <property type="entry name" value="N6_Mtase"/>
    <property type="match status" value="1"/>
</dbReference>
<dbReference type="EMBL" id="QGUB01000005">
    <property type="protein sequence ID" value="PWW45975.1"/>
    <property type="molecule type" value="Genomic_DNA"/>
</dbReference>
<keyword evidence="6" id="KW-0680">Restriction system</keyword>
<keyword evidence="5" id="KW-0949">S-adenosyl-L-methionine</keyword>
<reference evidence="10 11" key="1">
    <citation type="submission" date="2018-05" db="EMBL/GenBank/DDBJ databases">
        <title>Genomic Encyclopedia of Type Strains, Phase IV (KMG-IV): sequencing the most valuable type-strain genomes for metagenomic binning, comparative biology and taxonomic classification.</title>
        <authorList>
            <person name="Goeker M."/>
        </authorList>
    </citation>
    <scope>NUCLEOTIDE SEQUENCE [LARGE SCALE GENOMIC DNA]</scope>
    <source>
        <strain evidence="10 11">DSM 26006</strain>
    </source>
</reference>
<evidence type="ECO:0000256" key="7">
    <source>
        <dbReference type="ARBA" id="ARBA00047942"/>
    </source>
</evidence>
<evidence type="ECO:0000313" key="10">
    <source>
        <dbReference type="EMBL" id="PWW45975.1"/>
    </source>
</evidence>
<feature type="domain" description="DNA methylase adenine-specific" evidence="8">
    <location>
        <begin position="156"/>
        <end position="486"/>
    </location>
</feature>
<feature type="domain" description="N6 adenine-specific DNA methyltransferase N-terminal" evidence="9">
    <location>
        <begin position="18"/>
        <end position="134"/>
    </location>
</feature>
<evidence type="ECO:0000256" key="1">
    <source>
        <dbReference type="ARBA" id="ARBA00006594"/>
    </source>
</evidence>
<comment type="catalytic activity">
    <reaction evidence="7">
        <text>a 2'-deoxyadenosine in DNA + S-adenosyl-L-methionine = an N(6)-methyl-2'-deoxyadenosine in DNA + S-adenosyl-L-homocysteine + H(+)</text>
        <dbReference type="Rhea" id="RHEA:15197"/>
        <dbReference type="Rhea" id="RHEA-COMP:12418"/>
        <dbReference type="Rhea" id="RHEA-COMP:12419"/>
        <dbReference type="ChEBI" id="CHEBI:15378"/>
        <dbReference type="ChEBI" id="CHEBI:57856"/>
        <dbReference type="ChEBI" id="CHEBI:59789"/>
        <dbReference type="ChEBI" id="CHEBI:90615"/>
        <dbReference type="ChEBI" id="CHEBI:90616"/>
        <dbReference type="EC" id="2.1.1.72"/>
    </reaction>
</comment>
<keyword evidence="4" id="KW-0808">Transferase</keyword>
<evidence type="ECO:0000256" key="6">
    <source>
        <dbReference type="ARBA" id="ARBA00022747"/>
    </source>
</evidence>
<dbReference type="Gene3D" id="1.20.1260.30">
    <property type="match status" value="1"/>
</dbReference>
<dbReference type="InterPro" id="IPR029063">
    <property type="entry name" value="SAM-dependent_MTases_sf"/>
</dbReference>
<dbReference type="GO" id="GO:0009307">
    <property type="term" value="P:DNA restriction-modification system"/>
    <property type="evidence" value="ECO:0007669"/>
    <property type="project" value="UniProtKB-KW"/>
</dbReference>
<dbReference type="Pfam" id="PF12161">
    <property type="entry name" value="HsdM_N"/>
    <property type="match status" value="1"/>
</dbReference>
<keyword evidence="11" id="KW-1185">Reference proteome</keyword>
<dbReference type="RefSeq" id="WP_019374233.1">
    <property type="nucleotide sequence ID" value="NZ_ALEE01000479.1"/>
</dbReference>
<dbReference type="GO" id="GO:0003677">
    <property type="term" value="F:DNA binding"/>
    <property type="evidence" value="ECO:0007669"/>
    <property type="project" value="InterPro"/>
</dbReference>
<dbReference type="InterPro" id="IPR003356">
    <property type="entry name" value="DNA_methylase_A-5"/>
</dbReference>
<dbReference type="GO" id="GO:0009007">
    <property type="term" value="F:site-specific DNA-methyltransferase (adenine-specific) activity"/>
    <property type="evidence" value="ECO:0007669"/>
    <property type="project" value="UniProtKB-EC"/>
</dbReference>
<dbReference type="OrthoDB" id="9784823at2"/>
<evidence type="ECO:0000259" key="9">
    <source>
        <dbReference type="Pfam" id="PF12161"/>
    </source>
</evidence>
<evidence type="ECO:0000313" key="11">
    <source>
        <dbReference type="Proteomes" id="UP000246483"/>
    </source>
</evidence>
<dbReference type="InterPro" id="IPR022749">
    <property type="entry name" value="D12N6_MeTrfase_N"/>
</dbReference>